<dbReference type="InterPro" id="IPR012257">
    <property type="entry name" value="Glc_ox_4Fe-4S"/>
</dbReference>
<evidence type="ECO:0000256" key="5">
    <source>
        <dbReference type="ARBA" id="ARBA00023014"/>
    </source>
</evidence>
<dbReference type="EC" id="1.1.99.14" evidence="6"/>
<evidence type="ECO:0000256" key="2">
    <source>
        <dbReference type="ARBA" id="ARBA00022723"/>
    </source>
</evidence>
<comment type="catalytic activity">
    <reaction evidence="6">
        <text>glycolate + A = glyoxylate + AH2</text>
        <dbReference type="Rhea" id="RHEA:21264"/>
        <dbReference type="ChEBI" id="CHEBI:13193"/>
        <dbReference type="ChEBI" id="CHEBI:17499"/>
        <dbReference type="ChEBI" id="CHEBI:29805"/>
        <dbReference type="ChEBI" id="CHEBI:36655"/>
        <dbReference type="EC" id="1.1.99.14"/>
    </reaction>
</comment>
<evidence type="ECO:0000256" key="6">
    <source>
        <dbReference type="PIRNR" id="PIRNR000139"/>
    </source>
</evidence>
<keyword evidence="3" id="KW-0677">Repeat</keyword>
<dbReference type="InterPro" id="IPR004017">
    <property type="entry name" value="Cys_rich_dom"/>
</dbReference>
<gene>
    <name evidence="8" type="ORF">EV207_11569</name>
</gene>
<comment type="cofactor">
    <cofactor evidence="6">
        <name>[4Fe-4S] cluster</name>
        <dbReference type="ChEBI" id="CHEBI:49883"/>
    </cofactor>
    <text evidence="6">Binds 2 [4Fe-4S] clusters.</text>
</comment>
<evidence type="ECO:0000313" key="9">
    <source>
        <dbReference type="Proteomes" id="UP000295416"/>
    </source>
</evidence>
<keyword evidence="6" id="KW-0249">Electron transport</keyword>
<keyword evidence="6" id="KW-0813">Transport</keyword>
<protein>
    <recommendedName>
        <fullName evidence="6">Glycolate oxidase iron-sulfur subunit</fullName>
        <ecNumber evidence="6">1.1.99.14</ecNumber>
    </recommendedName>
</protein>
<comment type="function">
    <text evidence="6">Component of a complex that catalyzes the oxidation of glycolate to glyoxylate.</text>
</comment>
<comment type="catalytic activity">
    <reaction evidence="6">
        <text>(R)-lactate + A = pyruvate + AH2</text>
        <dbReference type="Rhea" id="RHEA:15089"/>
        <dbReference type="ChEBI" id="CHEBI:13193"/>
        <dbReference type="ChEBI" id="CHEBI:15361"/>
        <dbReference type="ChEBI" id="CHEBI:16004"/>
        <dbReference type="ChEBI" id="CHEBI:17499"/>
    </reaction>
</comment>
<accession>A0A4R2P296</accession>
<evidence type="ECO:0000313" key="8">
    <source>
        <dbReference type="EMBL" id="TCP28833.1"/>
    </source>
</evidence>
<feature type="domain" description="4Fe-4S ferredoxin-type" evidence="7">
    <location>
        <begin position="60"/>
        <end position="84"/>
    </location>
</feature>
<reference evidence="8 9" key="1">
    <citation type="submission" date="2019-03" db="EMBL/GenBank/DDBJ databases">
        <title>Genomic Encyclopedia of Type Strains, Phase IV (KMG-IV): sequencing the most valuable type-strain genomes for metagenomic binning, comparative biology and taxonomic classification.</title>
        <authorList>
            <person name="Goeker M."/>
        </authorList>
    </citation>
    <scope>NUCLEOTIDE SEQUENCE [LARGE SCALE GENOMIC DNA]</scope>
    <source>
        <strain evidence="8 9">DSM 19377</strain>
    </source>
</reference>
<dbReference type="Proteomes" id="UP000295416">
    <property type="component" value="Unassembled WGS sequence"/>
</dbReference>
<keyword evidence="4 6" id="KW-0408">Iron</keyword>
<keyword evidence="9" id="KW-1185">Reference proteome</keyword>
<proteinExistence type="predicted"/>
<dbReference type="PROSITE" id="PS51379">
    <property type="entry name" value="4FE4S_FER_2"/>
    <property type="match status" value="2"/>
</dbReference>
<keyword evidence="2 6" id="KW-0479">Metal-binding</keyword>
<name>A0A4R2P296_9BACL</name>
<evidence type="ECO:0000256" key="1">
    <source>
        <dbReference type="ARBA" id="ARBA00022485"/>
    </source>
</evidence>
<dbReference type="InterPro" id="IPR009051">
    <property type="entry name" value="Helical_ferredxn"/>
</dbReference>
<dbReference type="PIRSF" id="PIRSF000139">
    <property type="entry name" value="Glc_ox_4Fe-4S"/>
    <property type="match status" value="1"/>
</dbReference>
<evidence type="ECO:0000259" key="7">
    <source>
        <dbReference type="PROSITE" id="PS51379"/>
    </source>
</evidence>
<dbReference type="GO" id="GO:0046872">
    <property type="term" value="F:metal ion binding"/>
    <property type="evidence" value="ECO:0007669"/>
    <property type="project" value="UniProtKB-UniRule"/>
</dbReference>
<dbReference type="InterPro" id="IPR017900">
    <property type="entry name" value="4Fe4S_Fe_S_CS"/>
</dbReference>
<comment type="caution">
    <text evidence="8">The sequence shown here is derived from an EMBL/GenBank/DDBJ whole genome shotgun (WGS) entry which is preliminary data.</text>
</comment>
<dbReference type="EMBL" id="SLXK01000015">
    <property type="protein sequence ID" value="TCP28833.1"/>
    <property type="molecule type" value="Genomic_DNA"/>
</dbReference>
<dbReference type="GO" id="GO:0019154">
    <property type="term" value="F:glycolate dehydrogenase activity"/>
    <property type="evidence" value="ECO:0007669"/>
    <property type="project" value="UniProtKB-EC"/>
</dbReference>
<dbReference type="PANTHER" id="PTHR32479">
    <property type="entry name" value="GLYCOLATE OXIDASE IRON-SULFUR SUBUNIT"/>
    <property type="match status" value="1"/>
</dbReference>
<sequence length="444" mass="50541">MDKELKQLQEKINYDKTFDCVQCGYCLPACPTYETMKKETHSPRGRINLVKEYAEGKISVEDLKEPIDKCLGCNACTVVCPTNVQYGKILEGAKHVIEEKRTKSKKEEWVENLIFDKVFPSRKWMKRIGNVSWLYQKSGLQSLAQKIKMTSIAPLHLDQFEKVLPDLPSPTKRKSRPKVIKAEGETRMRVGFFTGCIMDSVFFEINKKTIELLIKAGCDVVIPETQTCCGALHAHSGKVESSRQLAKQNMIAFEEEHVDVIVNNAGGCGARLVEYEELFTDEQWKEKAKSFVEKTRDVSQILYEALDQIEFTRPINDIVTYQTSCHMINVQKVTKEPFELLQSIPGIEYRQFKGYDRCCGSAGIYNMLNYDDAMDILDKKMTHVKVSRAHTIVTTNPGCLLQMKLGIQREGLQGKMRAVHLVELLHEAEPVSKERQVTAISNNA</sequence>
<dbReference type="AlphaFoldDB" id="A0A4R2P296"/>
<dbReference type="RefSeq" id="WP_132746323.1">
    <property type="nucleotide sequence ID" value="NZ_SLXK01000015.1"/>
</dbReference>
<keyword evidence="5 6" id="KW-0411">Iron-sulfur</keyword>
<evidence type="ECO:0000256" key="3">
    <source>
        <dbReference type="ARBA" id="ARBA00022737"/>
    </source>
</evidence>
<evidence type="ECO:0000256" key="4">
    <source>
        <dbReference type="ARBA" id="ARBA00023004"/>
    </source>
</evidence>
<dbReference type="InterPro" id="IPR017896">
    <property type="entry name" value="4Fe4S_Fe-S-bd"/>
</dbReference>
<dbReference type="SUPFAM" id="SSF46548">
    <property type="entry name" value="alpha-helical ferredoxin"/>
    <property type="match status" value="1"/>
</dbReference>
<keyword evidence="1 6" id="KW-0004">4Fe-4S</keyword>
<dbReference type="OrthoDB" id="9770306at2"/>
<dbReference type="PROSITE" id="PS00198">
    <property type="entry name" value="4FE4S_FER_1"/>
    <property type="match status" value="2"/>
</dbReference>
<dbReference type="Gene3D" id="1.10.1060.10">
    <property type="entry name" value="Alpha-helical ferredoxin"/>
    <property type="match status" value="1"/>
</dbReference>
<feature type="domain" description="4Fe-4S ferredoxin-type" evidence="7">
    <location>
        <begin position="10"/>
        <end position="41"/>
    </location>
</feature>
<dbReference type="Pfam" id="PF02754">
    <property type="entry name" value="CCG"/>
    <property type="match status" value="2"/>
</dbReference>
<organism evidence="8 9">
    <name type="scientific">Scopulibacillus darangshiensis</name>
    <dbReference type="NCBI Taxonomy" id="442528"/>
    <lineage>
        <taxon>Bacteria</taxon>
        <taxon>Bacillati</taxon>
        <taxon>Bacillota</taxon>
        <taxon>Bacilli</taxon>
        <taxon>Bacillales</taxon>
        <taxon>Sporolactobacillaceae</taxon>
        <taxon>Scopulibacillus</taxon>
    </lineage>
</organism>
<dbReference type="GO" id="GO:0051539">
    <property type="term" value="F:4 iron, 4 sulfur cluster binding"/>
    <property type="evidence" value="ECO:0007669"/>
    <property type="project" value="UniProtKB-UniRule"/>
</dbReference>
<dbReference type="Pfam" id="PF13183">
    <property type="entry name" value="Fer4_8"/>
    <property type="match status" value="1"/>
</dbReference>
<dbReference type="PANTHER" id="PTHR32479:SF17">
    <property type="entry name" value="GLYCOLATE OXIDASE IRON-SULFUR SUBUNIT"/>
    <property type="match status" value="1"/>
</dbReference>